<dbReference type="Pfam" id="PF07992">
    <property type="entry name" value="Pyr_redox_2"/>
    <property type="match status" value="1"/>
</dbReference>
<dbReference type="InterPro" id="IPR023753">
    <property type="entry name" value="FAD/NAD-binding_dom"/>
</dbReference>
<dbReference type="PRINTS" id="PR00411">
    <property type="entry name" value="PNDRDTASEI"/>
</dbReference>
<evidence type="ECO:0000313" key="3">
    <source>
        <dbReference type="EMBL" id="CAA0100133.1"/>
    </source>
</evidence>
<keyword evidence="1 3" id="KW-0560">Oxidoreductase</keyword>
<protein>
    <submittedName>
        <fullName evidence="3">Ferredoxin--NADP reductase</fullName>
        <ecNumber evidence="3">1.18.1.2</ecNumber>
    </submittedName>
</protein>
<reference evidence="3 4" key="1">
    <citation type="submission" date="2019-11" db="EMBL/GenBank/DDBJ databases">
        <authorList>
            <person name="Holert J."/>
        </authorList>
    </citation>
    <scope>NUCLEOTIDE SEQUENCE [LARGE SCALE GENOMIC DNA]</scope>
    <source>
        <strain evidence="3">BC8_1</strain>
    </source>
</reference>
<keyword evidence="4" id="KW-1185">Reference proteome</keyword>
<dbReference type="GO" id="GO:0004324">
    <property type="term" value="F:ferredoxin-NADP+ reductase activity"/>
    <property type="evidence" value="ECO:0007669"/>
    <property type="project" value="UniProtKB-EC"/>
</dbReference>
<dbReference type="OrthoDB" id="4636884at2"/>
<name>A0A5S9P8V9_MYCVN</name>
<evidence type="ECO:0000259" key="2">
    <source>
        <dbReference type="Pfam" id="PF07992"/>
    </source>
</evidence>
<evidence type="ECO:0000256" key="1">
    <source>
        <dbReference type="ARBA" id="ARBA00023002"/>
    </source>
</evidence>
<accession>A0A5S9P8V9</accession>
<sequence length="262" mass="27630">MTDVVVVGGGRCGLHAGTMLAEQGFAVTLVERLPQAGGQEPERDAHRLVKEARLTGVRFVLGTLAVEYRGGAIAMLGIDGAAIVPTKALVLATGTRPRTRAELNIGGERGAGVLPGSAALHFLDSGLLPGRRPVVIGSGELAHHLTSKLLSKGAQEVSVVTESGAGVFPESVRHYSHARPKTIRGFPRLHTLEIETRDRLLSLSTDSVILASGRIPMRNVEGAIYGGSPTVYECFSDSDPKTADNARTIAATTSRLITSRLR</sequence>
<dbReference type="Gene3D" id="3.50.50.60">
    <property type="entry name" value="FAD/NAD(P)-binding domain"/>
    <property type="match status" value="2"/>
</dbReference>
<gene>
    <name evidence="3" type="ORF">AELLOGFF_03253</name>
</gene>
<organism evidence="3 4">
    <name type="scientific">Mycolicibacterium vanbaalenii</name>
    <name type="common">Mycobacterium vanbaalenii</name>
    <dbReference type="NCBI Taxonomy" id="110539"/>
    <lineage>
        <taxon>Bacteria</taxon>
        <taxon>Bacillati</taxon>
        <taxon>Actinomycetota</taxon>
        <taxon>Actinomycetes</taxon>
        <taxon>Mycobacteriales</taxon>
        <taxon>Mycobacteriaceae</taxon>
        <taxon>Mycolicibacterium</taxon>
    </lineage>
</organism>
<dbReference type="AlphaFoldDB" id="A0A5S9P8V9"/>
<dbReference type="PANTHER" id="PTHR42949">
    <property type="entry name" value="ANAEROBIC GLYCEROL-3-PHOSPHATE DEHYDROGENASE SUBUNIT B"/>
    <property type="match status" value="1"/>
</dbReference>
<dbReference type="PRINTS" id="PR00368">
    <property type="entry name" value="FADPNR"/>
</dbReference>
<evidence type="ECO:0000313" key="4">
    <source>
        <dbReference type="Proteomes" id="UP000430146"/>
    </source>
</evidence>
<feature type="domain" description="FAD/NAD(P)-binding" evidence="2">
    <location>
        <begin position="3"/>
        <end position="102"/>
    </location>
</feature>
<dbReference type="InterPro" id="IPR036188">
    <property type="entry name" value="FAD/NAD-bd_sf"/>
</dbReference>
<proteinExistence type="predicted"/>
<dbReference type="PANTHER" id="PTHR42949:SF3">
    <property type="entry name" value="ANAEROBIC GLYCEROL-3-PHOSPHATE DEHYDROGENASE SUBUNIT B"/>
    <property type="match status" value="1"/>
</dbReference>
<dbReference type="EMBL" id="CACSIP010000007">
    <property type="protein sequence ID" value="CAA0100133.1"/>
    <property type="molecule type" value="Genomic_DNA"/>
</dbReference>
<dbReference type="InterPro" id="IPR051691">
    <property type="entry name" value="Metab_Enz_Cyan_OpOx_G3PDH"/>
</dbReference>
<dbReference type="RefSeq" id="WP_159229568.1">
    <property type="nucleotide sequence ID" value="NZ_CACSIP010000007.1"/>
</dbReference>
<dbReference type="SUPFAM" id="SSF51905">
    <property type="entry name" value="FAD/NAD(P)-binding domain"/>
    <property type="match status" value="1"/>
</dbReference>
<dbReference type="EC" id="1.18.1.2" evidence="3"/>
<dbReference type="Proteomes" id="UP000430146">
    <property type="component" value="Unassembled WGS sequence"/>
</dbReference>